<dbReference type="Gene3D" id="3.30.700.10">
    <property type="entry name" value="Glycoprotein, Type 4 Pilin"/>
    <property type="match status" value="1"/>
</dbReference>
<dbReference type="NCBIfam" id="TIGR02532">
    <property type="entry name" value="IV_pilin_GFxxxE"/>
    <property type="match status" value="1"/>
</dbReference>
<evidence type="ECO:0000256" key="1">
    <source>
        <dbReference type="SAM" id="Phobius"/>
    </source>
</evidence>
<gene>
    <name evidence="2" type="ORF">ACFSQZ_08280</name>
</gene>
<dbReference type="Pfam" id="PF07963">
    <property type="entry name" value="N_methyl"/>
    <property type="match status" value="1"/>
</dbReference>
<name>A0ABW5E3B2_9BACT</name>
<dbReference type="EMBL" id="JBHUJC010000025">
    <property type="protein sequence ID" value="MFD2276463.1"/>
    <property type="molecule type" value="Genomic_DNA"/>
</dbReference>
<feature type="transmembrane region" description="Helical" evidence="1">
    <location>
        <begin position="12"/>
        <end position="39"/>
    </location>
</feature>
<dbReference type="Proteomes" id="UP001597297">
    <property type="component" value="Unassembled WGS sequence"/>
</dbReference>
<reference evidence="3" key="1">
    <citation type="journal article" date="2019" name="Int. J. Syst. Evol. Microbiol.">
        <title>The Global Catalogue of Microorganisms (GCM) 10K type strain sequencing project: providing services to taxonomists for standard genome sequencing and annotation.</title>
        <authorList>
            <consortium name="The Broad Institute Genomics Platform"/>
            <consortium name="The Broad Institute Genome Sequencing Center for Infectious Disease"/>
            <person name="Wu L."/>
            <person name="Ma J."/>
        </authorList>
    </citation>
    <scope>NUCLEOTIDE SEQUENCE [LARGE SCALE GENOMIC DNA]</scope>
    <source>
        <strain evidence="3">JCM 16545</strain>
    </source>
</reference>
<keyword evidence="1" id="KW-0472">Membrane</keyword>
<proteinExistence type="predicted"/>
<accession>A0ABW5E3B2</accession>
<evidence type="ECO:0000313" key="3">
    <source>
        <dbReference type="Proteomes" id="UP001597297"/>
    </source>
</evidence>
<dbReference type="SUPFAM" id="SSF54523">
    <property type="entry name" value="Pili subunits"/>
    <property type="match status" value="1"/>
</dbReference>
<dbReference type="RefSeq" id="WP_377093074.1">
    <property type="nucleotide sequence ID" value="NZ_JBHSJM010000001.1"/>
</dbReference>
<keyword evidence="1" id="KW-1133">Transmembrane helix</keyword>
<comment type="caution">
    <text evidence="2">The sequence shown here is derived from an EMBL/GenBank/DDBJ whole genome shotgun (WGS) entry which is preliminary data.</text>
</comment>
<dbReference type="InterPro" id="IPR045584">
    <property type="entry name" value="Pilin-like"/>
</dbReference>
<organism evidence="2 3">
    <name type="scientific">Rubritalea spongiae</name>
    <dbReference type="NCBI Taxonomy" id="430797"/>
    <lineage>
        <taxon>Bacteria</taxon>
        <taxon>Pseudomonadati</taxon>
        <taxon>Verrucomicrobiota</taxon>
        <taxon>Verrucomicrobiia</taxon>
        <taxon>Verrucomicrobiales</taxon>
        <taxon>Rubritaleaceae</taxon>
        <taxon>Rubritalea</taxon>
    </lineage>
</organism>
<evidence type="ECO:0000313" key="2">
    <source>
        <dbReference type="EMBL" id="MFD2276463.1"/>
    </source>
</evidence>
<dbReference type="InterPro" id="IPR012902">
    <property type="entry name" value="N_methyl_site"/>
</dbReference>
<protein>
    <submittedName>
        <fullName evidence="2">Prepilin-type N-terminal cleavage/methylation domain-containing protein</fullName>
    </submittedName>
</protein>
<keyword evidence="3" id="KW-1185">Reference proteome</keyword>
<keyword evidence="1" id="KW-0812">Transmembrane</keyword>
<sequence length="190" mass="21090">MKILKQQARVRGFSMVEVLAVMVILAILGSIGFGTYMLVNRNARVTQAELMIENLSTSLENRVNERFTGDSLDALEASGILDGDSQYPSGDGSDGSSQNLYAFLSGDFKANGSYDAGEIEPAFPEMDPNYQGKGKYLNDDLEIIDPWRTPIRYKFHIDGEDLNNNVEGGFDIWSAGPDLEFDTEDDIKNW</sequence>